<gene>
    <name evidence="2" type="ORF">WG622_12770</name>
</gene>
<dbReference type="EMBL" id="JBBGAZ010000006">
    <property type="protein sequence ID" value="MEJ5219121.1"/>
    <property type="molecule type" value="Genomic_DNA"/>
</dbReference>
<feature type="domain" description="Replication-associated protein ORF2/G2P" evidence="1">
    <location>
        <begin position="23"/>
        <end position="135"/>
    </location>
</feature>
<reference evidence="2 3" key="1">
    <citation type="submission" date="2024-03" db="EMBL/GenBank/DDBJ databases">
        <title>Cognatishimia coralii sp. nov., a marine bacterium isolated from coral surrounding seawater.</title>
        <authorList>
            <person name="Liu X."/>
            <person name="Liu S."/>
            <person name="Sun H."/>
            <person name="Zhang Y."/>
        </authorList>
    </citation>
    <scope>NUCLEOTIDE SEQUENCE [LARGE SCALE GENOMIC DNA]</scope>
    <source>
        <strain evidence="2 3">D5M38</strain>
    </source>
</reference>
<dbReference type="RefSeq" id="WP_339403942.1">
    <property type="nucleotide sequence ID" value="NZ_JBBGAZ010000006.1"/>
</dbReference>
<evidence type="ECO:0000313" key="2">
    <source>
        <dbReference type="EMBL" id="MEJ5219121.1"/>
    </source>
</evidence>
<comment type="caution">
    <text evidence="2">The sequence shown here is derived from an EMBL/GenBank/DDBJ whole genome shotgun (WGS) entry which is preliminary data.</text>
</comment>
<name>A0ABU8QIF1_9RHOB</name>
<proteinExistence type="predicted"/>
<dbReference type="Pfam" id="PF23343">
    <property type="entry name" value="REP_ORF2-G2P"/>
    <property type="match status" value="1"/>
</dbReference>
<evidence type="ECO:0000313" key="3">
    <source>
        <dbReference type="Proteomes" id="UP001368270"/>
    </source>
</evidence>
<dbReference type="Proteomes" id="UP001368270">
    <property type="component" value="Unassembled WGS sequence"/>
</dbReference>
<keyword evidence="3" id="KW-1185">Reference proteome</keyword>
<protein>
    <recommendedName>
        <fullName evidence="1">Replication-associated protein ORF2/G2P domain-containing protein</fullName>
    </recommendedName>
</protein>
<dbReference type="InterPro" id="IPR056906">
    <property type="entry name" value="ORF2/G2P_dom"/>
</dbReference>
<accession>A0ABU8QIF1</accession>
<evidence type="ECO:0000259" key="1">
    <source>
        <dbReference type="Pfam" id="PF23343"/>
    </source>
</evidence>
<sequence>MSNQPKPSLRKYLANHSKAHDAAVTLTLKQQDTSGKLDENEAQINLRHFLSRLNKKAFGNASVRFNKRIEVIPVLETSYSGRLHYHLSMKNPFPSIAELEKAVLDCWYKTRWGYKVNDIQEVYNAEGWINYITKQSGSDHWDIGNTNLA</sequence>
<organism evidence="2 3">
    <name type="scientific">Cognatishimia coralii</name>
    <dbReference type="NCBI Taxonomy" id="3083254"/>
    <lineage>
        <taxon>Bacteria</taxon>
        <taxon>Pseudomonadati</taxon>
        <taxon>Pseudomonadota</taxon>
        <taxon>Alphaproteobacteria</taxon>
        <taxon>Rhodobacterales</taxon>
        <taxon>Paracoccaceae</taxon>
        <taxon>Cognatishimia</taxon>
    </lineage>
</organism>